<feature type="domain" description="Carbohydrate kinase PfkB" evidence="3">
    <location>
        <begin position="59"/>
        <end position="337"/>
    </location>
</feature>
<dbReference type="Pfam" id="PF00294">
    <property type="entry name" value="PfkB"/>
    <property type="match status" value="1"/>
</dbReference>
<evidence type="ECO:0000313" key="4">
    <source>
        <dbReference type="EMBL" id="BAP85138.1"/>
    </source>
</evidence>
<dbReference type="InterPro" id="IPR029056">
    <property type="entry name" value="Ribokinase-like"/>
</dbReference>
<dbReference type="InterPro" id="IPR036390">
    <property type="entry name" value="WH_DNA-bd_sf"/>
</dbReference>
<evidence type="ECO:0000313" key="5">
    <source>
        <dbReference type="Proteomes" id="UP000031620"/>
    </source>
</evidence>
<dbReference type="RefSeq" id="WP_041092866.1">
    <property type="nucleotide sequence ID" value="NZ_AP014680.1"/>
</dbReference>
<evidence type="ECO:0000256" key="2">
    <source>
        <dbReference type="ARBA" id="ARBA00022777"/>
    </source>
</evidence>
<dbReference type="Proteomes" id="UP000031620">
    <property type="component" value="Chromosome"/>
</dbReference>
<gene>
    <name evidence="4" type="ORF">LOOC260_105810</name>
</gene>
<dbReference type="Gene3D" id="3.40.1190.20">
    <property type="match status" value="1"/>
</dbReference>
<dbReference type="STRING" id="1291742.LOOC260_105810"/>
<dbReference type="HOGENOM" id="CLU_027634_11_2_9"/>
<dbReference type="SUPFAM" id="SSF46785">
    <property type="entry name" value="Winged helix' DNA-binding domain"/>
    <property type="match status" value="1"/>
</dbReference>
<dbReference type="AlphaFoldDB" id="A0A0A1GWE4"/>
<protein>
    <submittedName>
        <fullName evidence="4">Carbohydrate kinase</fullName>
    </submittedName>
</protein>
<dbReference type="InterPro" id="IPR036388">
    <property type="entry name" value="WH-like_DNA-bd_sf"/>
</dbReference>
<dbReference type="SUPFAM" id="SSF53613">
    <property type="entry name" value="Ribokinase-like"/>
    <property type="match status" value="1"/>
</dbReference>
<dbReference type="EMBL" id="AP014680">
    <property type="protein sequence ID" value="BAP85138.1"/>
    <property type="molecule type" value="Genomic_DNA"/>
</dbReference>
<organism evidence="4 5">
    <name type="scientific">Paucilactobacillus hokkaidonensis JCM 18461</name>
    <dbReference type="NCBI Taxonomy" id="1291742"/>
    <lineage>
        <taxon>Bacteria</taxon>
        <taxon>Bacillati</taxon>
        <taxon>Bacillota</taxon>
        <taxon>Bacilli</taxon>
        <taxon>Lactobacillales</taxon>
        <taxon>Lactobacillaceae</taxon>
        <taxon>Paucilactobacillus</taxon>
    </lineage>
</organism>
<dbReference type="Pfam" id="PF13412">
    <property type="entry name" value="HTH_24"/>
    <property type="match status" value="1"/>
</dbReference>
<name>A0A0A1GWE4_9LACO</name>
<evidence type="ECO:0000259" key="3">
    <source>
        <dbReference type="Pfam" id="PF00294"/>
    </source>
</evidence>
<dbReference type="KEGG" id="lho:LOOC260_105810"/>
<accession>A0A0A1GWE4</accession>
<dbReference type="GO" id="GO:0016301">
    <property type="term" value="F:kinase activity"/>
    <property type="evidence" value="ECO:0007669"/>
    <property type="project" value="UniProtKB-KW"/>
</dbReference>
<sequence length="358" mass="39727">MISREQQIFEWIKQNPMISQNELAELAGITRSGVAAHISNLVKKGFLQGKGYIVAPENYVAVVGGITMDVFGIPNDEVIEKKSNTGVIYSDVGGLGRNIAVNLTKLDIPNYFVSIYGHDSAGEEFKTDALKNNLDITYAKQISNKPTSRYLYINQTSAKRIFGVDDSRIHDEITPEFLQERIDVLKNANMIVVDPNLPESTISWIYNHFEQPLLADSINKVQRLRNGIGALDTLVLNADESKIIAGIKIIDRETAKKCADKLLMMGISNIFIYDAEIGFLYQTKSESFYFPVALKKVLNTNGVGAAAIAAIIYAHRLNMNASQTANVARAAAEKTMTTYLNVFEGMNSKLLKKDKYVD</sequence>
<keyword evidence="1" id="KW-0808">Transferase</keyword>
<dbReference type="PANTHER" id="PTHR10584:SF167">
    <property type="entry name" value="PFKB DOMAIN PROTEIN"/>
    <property type="match status" value="1"/>
</dbReference>
<reference evidence="4 5" key="1">
    <citation type="submission" date="2014-11" db="EMBL/GenBank/DDBJ databases">
        <title>Complete genome sequence and analysis of Lactobacillus hokkaidonensis LOOC260T.</title>
        <authorList>
            <person name="Tanizawa Y."/>
            <person name="Tohno M."/>
            <person name="Kaminuma E."/>
            <person name="Nakamura Y."/>
            <person name="Arita M."/>
        </authorList>
    </citation>
    <scope>NUCLEOTIDE SEQUENCE [LARGE SCALE GENOMIC DNA]</scope>
    <source>
        <strain evidence="4 5">LOOC260</strain>
    </source>
</reference>
<proteinExistence type="predicted"/>
<evidence type="ECO:0000256" key="1">
    <source>
        <dbReference type="ARBA" id="ARBA00022679"/>
    </source>
</evidence>
<dbReference type="Gene3D" id="1.10.10.10">
    <property type="entry name" value="Winged helix-like DNA-binding domain superfamily/Winged helix DNA-binding domain"/>
    <property type="match status" value="1"/>
</dbReference>
<dbReference type="InterPro" id="IPR011611">
    <property type="entry name" value="PfkB_dom"/>
</dbReference>
<keyword evidence="2 4" id="KW-0418">Kinase</keyword>
<dbReference type="PANTHER" id="PTHR10584">
    <property type="entry name" value="SUGAR KINASE"/>
    <property type="match status" value="1"/>
</dbReference>